<dbReference type="EMBL" id="JWYV01000001">
    <property type="protein sequence ID" value="KKD01483.1"/>
    <property type="molecule type" value="Genomic_DNA"/>
</dbReference>
<keyword evidence="1" id="KW-0251">Elongation factor</keyword>
<keyword evidence="1" id="KW-0648">Protein biosynthesis</keyword>
<dbReference type="PATRIC" id="fig|265726.11.peg.270"/>
<organism evidence="1 2">
    <name type="scientific">Photobacterium halotolerans</name>
    <dbReference type="NCBI Taxonomy" id="265726"/>
    <lineage>
        <taxon>Bacteria</taxon>
        <taxon>Pseudomonadati</taxon>
        <taxon>Pseudomonadota</taxon>
        <taxon>Gammaproteobacteria</taxon>
        <taxon>Vibrionales</taxon>
        <taxon>Vibrionaceae</taxon>
        <taxon>Photobacterium</taxon>
    </lineage>
</organism>
<accession>A0A0F5VHD8</accession>
<keyword evidence="2" id="KW-1185">Reference proteome</keyword>
<dbReference type="InterPro" id="IPR007411">
    <property type="entry name" value="EpmC"/>
</dbReference>
<evidence type="ECO:0000313" key="2">
    <source>
        <dbReference type="Proteomes" id="UP000033633"/>
    </source>
</evidence>
<gene>
    <name evidence="1" type="ORF">KY46_01250</name>
</gene>
<dbReference type="OrthoDB" id="5298591at2"/>
<reference evidence="1 2" key="1">
    <citation type="submission" date="2014-12" db="EMBL/GenBank/DDBJ databases">
        <title>Mercury Reductase activity and rhizosphere competence traits in the genome of root associated Photobacterium halotolerans MELD1.</title>
        <authorList>
            <person name="Mathew D.C."/>
            <person name="Huang C.-C."/>
        </authorList>
    </citation>
    <scope>NUCLEOTIDE SEQUENCE [LARGE SCALE GENOMIC DNA]</scope>
    <source>
        <strain evidence="1 2">MELD1</strain>
    </source>
</reference>
<sequence>MPHDYNDLITLFNRTFLTSLNTELVLGGDEPVYLPANTEHPHHRIVFARGYFASALHEIAHWCIAGPERRLLEDYGYWYLPDGRDADQQATFEQVEVKPQAVEWLLSASCGFRFQVSCDNLSGDHEPDRVAFTRKVRQQVLHYLNGHTPERAGILSEVLRQHYGVQPLSAVDFPEPL</sequence>
<comment type="caution">
    <text evidence="1">The sequence shown here is derived from an EMBL/GenBank/DDBJ whole genome shotgun (WGS) entry which is preliminary data.</text>
</comment>
<name>A0A0F5VHD8_9GAMM</name>
<evidence type="ECO:0000313" key="1">
    <source>
        <dbReference type="EMBL" id="KKD01483.1"/>
    </source>
</evidence>
<dbReference type="Pfam" id="PF04315">
    <property type="entry name" value="EpmC"/>
    <property type="match status" value="1"/>
</dbReference>
<dbReference type="RefSeq" id="WP_046218809.1">
    <property type="nucleotide sequence ID" value="NZ_JWYV01000001.1"/>
</dbReference>
<dbReference type="STRING" id="265726.KY46_01250"/>
<protein>
    <submittedName>
        <fullName evidence="1">Elongation factor P hydroxylase</fullName>
    </submittedName>
</protein>
<dbReference type="Proteomes" id="UP000033633">
    <property type="component" value="Unassembled WGS sequence"/>
</dbReference>
<proteinExistence type="predicted"/>
<dbReference type="AlphaFoldDB" id="A0A0F5VHD8"/>
<dbReference type="GO" id="GO:0003746">
    <property type="term" value="F:translation elongation factor activity"/>
    <property type="evidence" value="ECO:0007669"/>
    <property type="project" value="UniProtKB-KW"/>
</dbReference>